<reference evidence="1" key="1">
    <citation type="journal article" date="2021" name="Proc. Natl. Acad. Sci. U.S.A.">
        <title>A Catalog of Tens of Thousands of Viruses from Human Metagenomes Reveals Hidden Associations with Chronic Diseases.</title>
        <authorList>
            <person name="Tisza M.J."/>
            <person name="Buck C.B."/>
        </authorList>
    </citation>
    <scope>NUCLEOTIDE SEQUENCE</scope>
    <source>
        <strain evidence="1">CtQQg4</strain>
    </source>
</reference>
<proteinExistence type="predicted"/>
<dbReference type="EMBL" id="BK032769">
    <property type="protein sequence ID" value="DAF59387.1"/>
    <property type="molecule type" value="Genomic_DNA"/>
</dbReference>
<accession>A0A8S5T8P1</accession>
<protein>
    <submittedName>
        <fullName evidence="1">Uncharacterized protein</fullName>
    </submittedName>
</protein>
<sequence>MVPVDGTLGPLKVPVAGTSKIGVFRMVKGF</sequence>
<name>A0A8S5T8P1_9CAUD</name>
<organism evidence="1">
    <name type="scientific">Myoviridae sp. ctQQg4</name>
    <dbReference type="NCBI Taxonomy" id="2827686"/>
    <lineage>
        <taxon>Viruses</taxon>
        <taxon>Duplodnaviria</taxon>
        <taxon>Heunggongvirae</taxon>
        <taxon>Uroviricota</taxon>
        <taxon>Caudoviricetes</taxon>
    </lineage>
</organism>
<evidence type="ECO:0000313" key="1">
    <source>
        <dbReference type="EMBL" id="DAF59387.1"/>
    </source>
</evidence>